<feature type="signal peptide" evidence="2">
    <location>
        <begin position="1"/>
        <end position="19"/>
    </location>
</feature>
<proteinExistence type="predicted"/>
<evidence type="ECO:0000313" key="3">
    <source>
        <dbReference type="EMBL" id="KAK2029192.1"/>
    </source>
</evidence>
<feature type="chain" id="PRO_5042208272" evidence="2">
    <location>
        <begin position="20"/>
        <end position="174"/>
    </location>
</feature>
<gene>
    <name evidence="3" type="ORF">LX32DRAFT_728158</name>
</gene>
<keyword evidence="4" id="KW-1185">Reference proteome</keyword>
<organism evidence="3 4">
    <name type="scientific">Colletotrichum zoysiae</name>
    <dbReference type="NCBI Taxonomy" id="1216348"/>
    <lineage>
        <taxon>Eukaryota</taxon>
        <taxon>Fungi</taxon>
        <taxon>Dikarya</taxon>
        <taxon>Ascomycota</taxon>
        <taxon>Pezizomycotina</taxon>
        <taxon>Sordariomycetes</taxon>
        <taxon>Hypocreomycetidae</taxon>
        <taxon>Glomerellales</taxon>
        <taxon>Glomerellaceae</taxon>
        <taxon>Colletotrichum</taxon>
        <taxon>Colletotrichum graminicola species complex</taxon>
    </lineage>
</organism>
<protein>
    <submittedName>
        <fullName evidence="3">Uncharacterized protein</fullName>
    </submittedName>
</protein>
<evidence type="ECO:0000256" key="2">
    <source>
        <dbReference type="SAM" id="SignalP"/>
    </source>
</evidence>
<feature type="region of interest" description="Disordered" evidence="1">
    <location>
        <begin position="22"/>
        <end position="71"/>
    </location>
</feature>
<name>A0AAD9HJ22_9PEZI</name>
<comment type="caution">
    <text evidence="3">The sequence shown here is derived from an EMBL/GenBank/DDBJ whole genome shotgun (WGS) entry which is preliminary data.</text>
</comment>
<reference evidence="3" key="1">
    <citation type="submission" date="2021-06" db="EMBL/GenBank/DDBJ databases">
        <title>Comparative genomics, transcriptomics and evolutionary studies reveal genomic signatures of adaptation to plant cell wall in hemibiotrophic fungi.</title>
        <authorList>
            <consortium name="DOE Joint Genome Institute"/>
            <person name="Baroncelli R."/>
            <person name="Diaz J.F."/>
            <person name="Benocci T."/>
            <person name="Peng M."/>
            <person name="Battaglia E."/>
            <person name="Haridas S."/>
            <person name="Andreopoulos W."/>
            <person name="Labutti K."/>
            <person name="Pangilinan J."/>
            <person name="Floch G.L."/>
            <person name="Makela M.R."/>
            <person name="Henrissat B."/>
            <person name="Grigoriev I.V."/>
            <person name="Crouch J.A."/>
            <person name="De Vries R.P."/>
            <person name="Sukno S.A."/>
            <person name="Thon M.R."/>
        </authorList>
    </citation>
    <scope>NUCLEOTIDE SEQUENCE</scope>
    <source>
        <strain evidence="3">MAFF235873</strain>
    </source>
</reference>
<accession>A0AAD9HJ22</accession>
<evidence type="ECO:0000256" key="1">
    <source>
        <dbReference type="SAM" id="MobiDB-lite"/>
    </source>
</evidence>
<dbReference type="EMBL" id="MU842867">
    <property type="protein sequence ID" value="KAK2029192.1"/>
    <property type="molecule type" value="Genomic_DNA"/>
</dbReference>
<dbReference type="Proteomes" id="UP001232148">
    <property type="component" value="Unassembled WGS sequence"/>
</dbReference>
<keyword evidence="2" id="KW-0732">Signal</keyword>
<dbReference type="AlphaFoldDB" id="A0AAD9HJ22"/>
<evidence type="ECO:0000313" key="4">
    <source>
        <dbReference type="Proteomes" id="UP001232148"/>
    </source>
</evidence>
<sequence length="174" mass="17902">MKFSVLSLVVTLTSALVAANPHAEGSLPSGSGDVTGSPELVNPPGTVGTPDGDRPPPPPPVTPRGDNTPLVRRQAPKACSDACKATCGGSNKFVVGCDGNKVIACRCGATGPPRLPRLRARAPSKQDDVSPVRRQDLSKLSCNQQCGFVCSGNSKFTAECDGNNTLTKCVCQGN</sequence>